<evidence type="ECO:0000313" key="2">
    <source>
        <dbReference type="EMBL" id="TKK89560.1"/>
    </source>
</evidence>
<gene>
    <name evidence="2" type="ORF">FDA94_09220</name>
</gene>
<feature type="region of interest" description="Disordered" evidence="1">
    <location>
        <begin position="432"/>
        <end position="466"/>
    </location>
</feature>
<dbReference type="EMBL" id="SZQA01000006">
    <property type="protein sequence ID" value="TKK89560.1"/>
    <property type="molecule type" value="Genomic_DNA"/>
</dbReference>
<dbReference type="RefSeq" id="WP_137246618.1">
    <property type="nucleotide sequence ID" value="NZ_SZQA01000006.1"/>
</dbReference>
<organism evidence="2 3">
    <name type="scientific">Herbidospora galbida</name>
    <dbReference type="NCBI Taxonomy" id="2575442"/>
    <lineage>
        <taxon>Bacteria</taxon>
        <taxon>Bacillati</taxon>
        <taxon>Actinomycetota</taxon>
        <taxon>Actinomycetes</taxon>
        <taxon>Streptosporangiales</taxon>
        <taxon>Streptosporangiaceae</taxon>
        <taxon>Herbidospora</taxon>
    </lineage>
</organism>
<dbReference type="OrthoDB" id="5067971at2"/>
<evidence type="ECO:0000313" key="3">
    <source>
        <dbReference type="Proteomes" id="UP000308705"/>
    </source>
</evidence>
<protein>
    <submittedName>
        <fullName evidence="2">Uncharacterized protein</fullName>
    </submittedName>
</protein>
<dbReference type="Proteomes" id="UP000308705">
    <property type="component" value="Unassembled WGS sequence"/>
</dbReference>
<accession>A0A4U3MKV2</accession>
<keyword evidence="3" id="KW-1185">Reference proteome</keyword>
<sequence>MTERLIRTSYTDPTTHPVTDRQGITRLDESRLDQAYFEALHRLYAPAVHGWGVASGLGVEATPGATGVVVLPGVALDAGGRLLPLIPGGHARLPDGSTITVTAGGAALPTYGPQAEVCVTIGWGETFDNTGVANDVYITETTPVLRLRPLAGVPADGTEVVLARVGLDPTGRVTTLDGLHRKGISVAADRIAFRQPISSTVNGELTVEDGQCGLVYATPDGRQIVETRRFRVEPPGGGEAVLTVETSSGKVGVGAPDPGHKLHVYTREANSAAVYAVSHSSTGIVAISNKGTGLVVHGSPRAAYFGGDVHIAGNLTKSAVIIKIDHPLFPERKYLSHSSVESDEMKNVYDGEVTLDGHGTAEIALPDWFEALNERVRYQLTAIGGSAPGLHVSRKLSGNTFSVAGGEPGQEVCWQVTGVRHDPYARANPLVSETDKEGPELGRYLHPEPHGAAPDLAVVSPVQERS</sequence>
<feature type="compositionally biased region" description="Basic and acidic residues" evidence="1">
    <location>
        <begin position="433"/>
        <end position="449"/>
    </location>
</feature>
<reference evidence="2 3" key="1">
    <citation type="submission" date="2019-04" db="EMBL/GenBank/DDBJ databases">
        <title>Herbidospora sp. NEAU-GS14.nov., a novel actinomycete isolated from soil.</title>
        <authorList>
            <person name="Han L."/>
        </authorList>
    </citation>
    <scope>NUCLEOTIDE SEQUENCE [LARGE SCALE GENOMIC DNA]</scope>
    <source>
        <strain evidence="2 3">NEAU-GS14</strain>
    </source>
</reference>
<dbReference type="AlphaFoldDB" id="A0A4U3MKV2"/>
<evidence type="ECO:0000256" key="1">
    <source>
        <dbReference type="SAM" id="MobiDB-lite"/>
    </source>
</evidence>
<comment type="caution">
    <text evidence="2">The sequence shown here is derived from an EMBL/GenBank/DDBJ whole genome shotgun (WGS) entry which is preliminary data.</text>
</comment>
<name>A0A4U3MKV2_9ACTN</name>
<proteinExistence type="predicted"/>